<comment type="caution">
    <text evidence="2">The sequence shown here is derived from an EMBL/GenBank/DDBJ whole genome shotgun (WGS) entry which is preliminary data.</text>
</comment>
<sequence length="1031" mass="116563">MRCFAFLLYTILISAIGASGFVLSAEPAKPHITLIGDYHCHYTTQKEISGIIRQVSSEHPVPVLIEGAYGNVDLSFLSQYPDRHAVINVSDFLLRQGIISGAEYCSVVSSTPHTIHGIDDRKYYLLSYNIFRQVAARDNELKTLLFFLDKKIQTKVPSFCTKEFLALLELQEAVNAGSIDLADYLADLIHRYAQYIQTSNYPQISAFLDQQEKLAGLNPERIEESRKTFFYMCQKSVRRDDMLSLQKYSAQYSINILNAGEYLSFLLSLAGQYKIDESRFKPFFDSLRLESSLMSMTKEVDLETERLKWDILHCSAWTKTEQTAGEMILFKDYCAQLFSFSVPGYKIGLYREKFAQFDFTSLYDLLNKNEPHSLTHNVFSSMLGTAERCFEFYDFAMKRDSLMADNVDEWVSLHPDTSECIVICGTMHLDQLKEELTKRGYMVTVRIPDIPLRSIEPVNRTYIERIMGQPLYIDGLSVSSANLAFACLFSEDPFIEQVAYLDSVVPLQLAIEIALVSSSIDLLTQEADSAQVAADIVMEQIDMILVEFYTASDPYRLKVPSISLSENKLTGFDLQLIDAQTNQPVQQFHITAEIAQNGFHLREAASSGAVTEAASEELKSKFIRSLQGTKTRFDDFLEFAHTRPDEAGPLLFGDTFMRLNRVPGDTVERFHHKNLEVQADGYVMPFQHALDVAININLNDINAKYHRVMRLSALVHNLWRVCCTYDNFSLKQDPASPSVTITYTNEQGRPVRHTGTYGEISAGFIPAVLSEMGITLDDWELQLLTRLIVTSDMFGVIGKEWDADYARAGFTFAAQNANVPFEEYLVLARRLYEADILTIYTSNLTSEPLGDVESLLDISSKMDILLNQTTQVIGIPAEGSAKELFFAALSLPGPDFMRMLTRSMADDKYAAKIFPQALLDLKNISDAATPVVHRDPETKRAINPFIHSINAALLINIGEITNIRALRLAILLHDIGKVKFESFQSQGYAYHAERSSEMLDGVFDQWGIRQYLSDEEVVFIKFLVANHDILN</sequence>
<dbReference type="CDD" id="cd00077">
    <property type="entry name" value="HDc"/>
    <property type="match status" value="1"/>
</dbReference>
<evidence type="ECO:0000313" key="3">
    <source>
        <dbReference type="Proteomes" id="UP000266426"/>
    </source>
</evidence>
<dbReference type="Proteomes" id="UP000266426">
    <property type="component" value="Unassembled WGS sequence"/>
</dbReference>
<evidence type="ECO:0000313" key="2">
    <source>
        <dbReference type="EMBL" id="RJP58958.1"/>
    </source>
</evidence>
<accession>A0A3A4R9H8</accession>
<keyword evidence="1" id="KW-0732">Signal</keyword>
<evidence type="ECO:0000256" key="1">
    <source>
        <dbReference type="SAM" id="SignalP"/>
    </source>
</evidence>
<feature type="chain" id="PRO_5017380659" evidence="1">
    <location>
        <begin position="25"/>
        <end position="1031"/>
    </location>
</feature>
<dbReference type="SUPFAM" id="SSF109604">
    <property type="entry name" value="HD-domain/PDEase-like"/>
    <property type="match status" value="1"/>
</dbReference>
<organism evidence="2 3">
    <name type="scientific">Candidatus Auribacter fodinae</name>
    <dbReference type="NCBI Taxonomy" id="2093366"/>
    <lineage>
        <taxon>Bacteria</taxon>
        <taxon>Pseudomonadati</taxon>
        <taxon>Candidatus Auribacterota</taxon>
        <taxon>Candidatus Auribacteria</taxon>
        <taxon>Candidatus Auribacterales</taxon>
        <taxon>Candidatus Auribacteraceae</taxon>
        <taxon>Candidatus Auribacter</taxon>
    </lineage>
</organism>
<name>A0A3A4R9H8_9BACT</name>
<proteinExistence type="predicted"/>
<protein>
    <submittedName>
        <fullName evidence="2">HD domain-containing protein</fullName>
    </submittedName>
</protein>
<dbReference type="AlphaFoldDB" id="A0A3A4R9H8"/>
<dbReference type="InterPro" id="IPR003607">
    <property type="entry name" value="HD/PDEase_dom"/>
</dbReference>
<reference evidence="2 3" key="1">
    <citation type="journal article" date="2017" name="ISME J.">
        <title>Energy and carbon metabolisms in a deep terrestrial subsurface fluid microbial community.</title>
        <authorList>
            <person name="Momper L."/>
            <person name="Jungbluth S.P."/>
            <person name="Lee M.D."/>
            <person name="Amend J.P."/>
        </authorList>
    </citation>
    <scope>NUCLEOTIDE SEQUENCE [LARGE SCALE GENOMIC DNA]</scope>
    <source>
        <strain evidence="2">SURF_26</strain>
    </source>
</reference>
<gene>
    <name evidence="2" type="ORF">C4541_07030</name>
</gene>
<feature type="signal peptide" evidence="1">
    <location>
        <begin position="1"/>
        <end position="24"/>
    </location>
</feature>
<dbReference type="EMBL" id="QZJZ01000058">
    <property type="protein sequence ID" value="RJP58958.1"/>
    <property type="molecule type" value="Genomic_DNA"/>
</dbReference>